<sequence length="177" mass="19386">MKRILGFAGSNSSKSINAQLVANLLNRLSADFKTEQIDIRDYELPFYGEDLENEKGIPNKAQDFAAEIEKNDAVIIAINEHNGSRSAVFKNLIDWVSRHNRGFLTDKKILLVAASPGGSGAATAMAYAKTAFGIFGGDVVETLSFPNFYDNFKEGEITNSEIASEIDSKLNTFAQQI</sequence>
<dbReference type="InterPro" id="IPR050712">
    <property type="entry name" value="NAD(P)H-dep_reductase"/>
</dbReference>
<dbReference type="RefSeq" id="WP_290231024.1">
    <property type="nucleotide sequence ID" value="NZ_JAUFPZ010000002.1"/>
</dbReference>
<feature type="domain" description="NADPH-dependent FMN reductase-like" evidence="1">
    <location>
        <begin position="3"/>
        <end position="142"/>
    </location>
</feature>
<dbReference type="SUPFAM" id="SSF52218">
    <property type="entry name" value="Flavoproteins"/>
    <property type="match status" value="1"/>
</dbReference>
<dbReference type="Proteomes" id="UP001595793">
    <property type="component" value="Unassembled WGS sequence"/>
</dbReference>
<dbReference type="InterPro" id="IPR029039">
    <property type="entry name" value="Flavoprotein-like_sf"/>
</dbReference>
<organism evidence="3 4">
    <name type="scientific">Zunongwangia endophytica</name>
    <dbReference type="NCBI Taxonomy" id="1808945"/>
    <lineage>
        <taxon>Bacteria</taxon>
        <taxon>Pseudomonadati</taxon>
        <taxon>Bacteroidota</taxon>
        <taxon>Flavobacteriia</taxon>
        <taxon>Flavobacteriales</taxon>
        <taxon>Flavobacteriaceae</taxon>
        <taxon>Zunongwangia</taxon>
    </lineage>
</organism>
<dbReference type="GO" id="GO:0016491">
    <property type="term" value="F:oxidoreductase activity"/>
    <property type="evidence" value="ECO:0007669"/>
    <property type="project" value="UniProtKB-KW"/>
</dbReference>
<dbReference type="InterPro" id="IPR005025">
    <property type="entry name" value="FMN_Rdtase-like_dom"/>
</dbReference>
<dbReference type="EMBL" id="JBHSAS010000011">
    <property type="protein sequence ID" value="MFC4028612.1"/>
    <property type="molecule type" value="Genomic_DNA"/>
</dbReference>
<reference evidence="3" key="1">
    <citation type="journal article" date="2014" name="Int. J. Syst. Evol. Microbiol.">
        <title>Complete genome of a new Firmicutes species belonging to the dominant human colonic microbiota ('Ruminococcus bicirculans') reveals two chromosomes and a selective capacity to utilize plant glucans.</title>
        <authorList>
            <consortium name="NISC Comparative Sequencing Program"/>
            <person name="Wegmann U."/>
            <person name="Louis P."/>
            <person name="Goesmann A."/>
            <person name="Henrissat B."/>
            <person name="Duncan S.H."/>
            <person name="Flint H.J."/>
        </authorList>
    </citation>
    <scope>NUCLEOTIDE SEQUENCE</scope>
    <source>
        <strain evidence="3">CECT 9128</strain>
    </source>
</reference>
<evidence type="ECO:0000313" key="3">
    <source>
        <dbReference type="EMBL" id="MFC4028612.1"/>
    </source>
</evidence>
<dbReference type="PANTHER" id="PTHR30543:SF21">
    <property type="entry name" value="NAD(P)H-DEPENDENT FMN REDUCTASE LOT6"/>
    <property type="match status" value="1"/>
</dbReference>
<dbReference type="EMBL" id="JBHSAS010000006">
    <property type="protein sequence ID" value="MFC4028239.1"/>
    <property type="molecule type" value="Genomic_DNA"/>
</dbReference>
<evidence type="ECO:0000259" key="1">
    <source>
        <dbReference type="Pfam" id="PF03358"/>
    </source>
</evidence>
<comment type="caution">
    <text evidence="3">The sequence shown here is derived from an EMBL/GenBank/DDBJ whole genome shotgun (WGS) entry which is preliminary data.</text>
</comment>
<proteinExistence type="predicted"/>
<accession>A0ABV8H952</accession>
<name>A0ABV8H952_9FLAO</name>
<dbReference type="EC" id="1.-.-.-" evidence="3"/>
<evidence type="ECO:0000313" key="2">
    <source>
        <dbReference type="EMBL" id="MFC4028239.1"/>
    </source>
</evidence>
<gene>
    <name evidence="2" type="ORF">ACFOS1_12530</name>
    <name evidence="3" type="ORF">ACFOS1_14435</name>
</gene>
<keyword evidence="3" id="KW-0560">Oxidoreductase</keyword>
<reference evidence="4" key="2">
    <citation type="journal article" date="2019" name="Int. J. Syst. Evol. Microbiol.">
        <title>The Global Catalogue of Microorganisms (GCM) 10K type strain sequencing project: providing services to taxonomists for standard genome sequencing and annotation.</title>
        <authorList>
            <consortium name="The Broad Institute Genomics Platform"/>
            <consortium name="The Broad Institute Genome Sequencing Center for Infectious Disease"/>
            <person name="Wu L."/>
            <person name="Ma J."/>
        </authorList>
    </citation>
    <scope>NUCLEOTIDE SEQUENCE [LARGE SCALE GENOMIC DNA]</scope>
    <source>
        <strain evidence="4">CECT 9128</strain>
    </source>
</reference>
<protein>
    <submittedName>
        <fullName evidence="3">NADPH-dependent FMN reductase</fullName>
        <ecNumber evidence="3">1.-.-.-</ecNumber>
    </submittedName>
</protein>
<dbReference type="Pfam" id="PF03358">
    <property type="entry name" value="FMN_red"/>
    <property type="match status" value="1"/>
</dbReference>
<dbReference type="Gene3D" id="3.40.50.360">
    <property type="match status" value="1"/>
</dbReference>
<evidence type="ECO:0000313" key="4">
    <source>
        <dbReference type="Proteomes" id="UP001595793"/>
    </source>
</evidence>
<keyword evidence="4" id="KW-1185">Reference proteome</keyword>
<dbReference type="PANTHER" id="PTHR30543">
    <property type="entry name" value="CHROMATE REDUCTASE"/>
    <property type="match status" value="1"/>
</dbReference>
<reference evidence="3" key="3">
    <citation type="submission" date="2024-09" db="EMBL/GenBank/DDBJ databases">
        <authorList>
            <person name="Sun Q."/>
            <person name="Mori K."/>
        </authorList>
    </citation>
    <scope>NUCLEOTIDE SEQUENCE</scope>
    <source>
        <strain evidence="3">CECT 9128</strain>
    </source>
</reference>